<sequence length="206" mass="23312">MERFTRNRALVMLLAAIFLVSLLALVSNLAPHQSRSLFNNTKQEEVPIVAPEVSGTDIPEEEDLVPVIAKPVSEKDWKPKKWGHLNAEIEEAIAYNVRTASKDRILLTAVANQGMAEYTLNWIASLKECGLDDKFLVFAIDQEFVTTMKEAGYGKHVVMIPKEWFHKELSGEFEEWLSSGYTPITHSKSLVVERLLYTGVTVWFSD</sequence>
<evidence type="ECO:0000256" key="1">
    <source>
        <dbReference type="SAM" id="SignalP"/>
    </source>
</evidence>
<evidence type="ECO:0000313" key="3">
    <source>
        <dbReference type="EMBL" id="RCH91675.1"/>
    </source>
</evidence>
<dbReference type="InterPro" id="IPR052636">
    <property type="entry name" value="UDP-D-xylose:L-fucose_XylT"/>
</dbReference>
<dbReference type="PANTHER" id="PTHR47032:SF1">
    <property type="entry name" value="UDP-D-XYLOSE:L-FUCOSE ALPHA-1,3-D-XYLOSYLTRANSFERASE-RELATED"/>
    <property type="match status" value="1"/>
</dbReference>
<dbReference type="STRING" id="4846.A0A367JP68"/>
<evidence type="ECO:0000313" key="4">
    <source>
        <dbReference type="Proteomes" id="UP000253551"/>
    </source>
</evidence>
<reference evidence="3 4" key="1">
    <citation type="journal article" date="2018" name="G3 (Bethesda)">
        <title>Phylogenetic and Phylogenomic Definition of Rhizopus Species.</title>
        <authorList>
            <person name="Gryganskyi A.P."/>
            <person name="Golan J."/>
            <person name="Dolatabadi S."/>
            <person name="Mondo S."/>
            <person name="Robb S."/>
            <person name="Idnurm A."/>
            <person name="Muszewska A."/>
            <person name="Steczkiewicz K."/>
            <person name="Masonjones S."/>
            <person name="Liao H.L."/>
            <person name="Gajdeczka M.T."/>
            <person name="Anike F."/>
            <person name="Vuek A."/>
            <person name="Anishchenko I.M."/>
            <person name="Voigt K."/>
            <person name="de Hoog G.S."/>
            <person name="Smith M.E."/>
            <person name="Heitman J."/>
            <person name="Vilgalys R."/>
            <person name="Stajich J.E."/>
        </authorList>
    </citation>
    <scope>NUCLEOTIDE SEQUENCE [LARGE SCALE GENOMIC DNA]</scope>
    <source>
        <strain evidence="3 4">LSU 92-RS-03</strain>
    </source>
</reference>
<organism evidence="3 4">
    <name type="scientific">Rhizopus stolonifer</name>
    <name type="common">Rhizopus nigricans</name>
    <dbReference type="NCBI Taxonomy" id="4846"/>
    <lineage>
        <taxon>Eukaryota</taxon>
        <taxon>Fungi</taxon>
        <taxon>Fungi incertae sedis</taxon>
        <taxon>Mucoromycota</taxon>
        <taxon>Mucoromycotina</taxon>
        <taxon>Mucoromycetes</taxon>
        <taxon>Mucorales</taxon>
        <taxon>Mucorineae</taxon>
        <taxon>Rhizopodaceae</taxon>
        <taxon>Rhizopus</taxon>
    </lineage>
</organism>
<protein>
    <recommendedName>
        <fullName evidence="2">Nucleotide-diphospho-sugar transferase domain-containing protein</fullName>
    </recommendedName>
</protein>
<dbReference type="Pfam" id="PF03407">
    <property type="entry name" value="Nucleotid_trans"/>
    <property type="match status" value="1"/>
</dbReference>
<dbReference type="OrthoDB" id="2189463at2759"/>
<accession>A0A367JP68</accession>
<evidence type="ECO:0000259" key="2">
    <source>
        <dbReference type="Pfam" id="PF03407"/>
    </source>
</evidence>
<keyword evidence="4" id="KW-1185">Reference proteome</keyword>
<dbReference type="AlphaFoldDB" id="A0A367JP68"/>
<dbReference type="GO" id="GO:0005794">
    <property type="term" value="C:Golgi apparatus"/>
    <property type="evidence" value="ECO:0007669"/>
    <property type="project" value="TreeGrafter"/>
</dbReference>
<proteinExistence type="predicted"/>
<gene>
    <name evidence="3" type="ORF">CU098_000690</name>
</gene>
<dbReference type="Proteomes" id="UP000253551">
    <property type="component" value="Unassembled WGS sequence"/>
</dbReference>
<dbReference type="InterPro" id="IPR005069">
    <property type="entry name" value="Nucl-diP-sugar_transferase"/>
</dbReference>
<dbReference type="PANTHER" id="PTHR47032">
    <property type="entry name" value="UDP-D-XYLOSE:L-FUCOSE ALPHA-1,3-D-XYLOSYLTRANSFERASE-RELATED"/>
    <property type="match status" value="1"/>
</dbReference>
<dbReference type="GO" id="GO:0016757">
    <property type="term" value="F:glycosyltransferase activity"/>
    <property type="evidence" value="ECO:0007669"/>
    <property type="project" value="TreeGrafter"/>
</dbReference>
<name>A0A367JP68_RHIST</name>
<dbReference type="EMBL" id="PJQM01002957">
    <property type="protein sequence ID" value="RCH91675.1"/>
    <property type="molecule type" value="Genomic_DNA"/>
</dbReference>
<feature type="signal peptide" evidence="1">
    <location>
        <begin position="1"/>
        <end position="24"/>
    </location>
</feature>
<keyword evidence="1" id="KW-0732">Signal</keyword>
<comment type="caution">
    <text evidence="3">The sequence shown here is derived from an EMBL/GenBank/DDBJ whole genome shotgun (WGS) entry which is preliminary data.</text>
</comment>
<feature type="domain" description="Nucleotide-diphospho-sugar transferase" evidence="2">
    <location>
        <begin position="132"/>
        <end position="206"/>
    </location>
</feature>
<feature type="non-terminal residue" evidence="3">
    <location>
        <position position="206"/>
    </location>
</feature>
<feature type="chain" id="PRO_5016919083" description="Nucleotide-diphospho-sugar transferase domain-containing protein" evidence="1">
    <location>
        <begin position="25"/>
        <end position="206"/>
    </location>
</feature>